<sequence length="166" mass="18042">MCLTLCWGVLTSTGWVQRTTGRQALRSGHLVLATLALAFGALHALSFGFLDDERFDLLRLTVPLLPGGLVRHALGIVGIELMLAIAISTAVQRLLVYRRWLWLHRLAYPAVGLTVLHSLFGAIANGHLAVLWLGGITLFVPTALLAALRFVPTGVLTRSGLVEEER</sequence>
<protein>
    <submittedName>
        <fullName evidence="2">Uncharacterized protein</fullName>
    </submittedName>
</protein>
<dbReference type="EMBL" id="VUOB01000008">
    <property type="protein sequence ID" value="KAA2265271.1"/>
    <property type="molecule type" value="Genomic_DNA"/>
</dbReference>
<organism evidence="2 3">
    <name type="scientific">Solihabitans fulvus</name>
    <dbReference type="NCBI Taxonomy" id="1892852"/>
    <lineage>
        <taxon>Bacteria</taxon>
        <taxon>Bacillati</taxon>
        <taxon>Actinomycetota</taxon>
        <taxon>Actinomycetes</taxon>
        <taxon>Pseudonocardiales</taxon>
        <taxon>Pseudonocardiaceae</taxon>
        <taxon>Solihabitans</taxon>
    </lineage>
</organism>
<keyword evidence="1" id="KW-0472">Membrane</keyword>
<evidence type="ECO:0000313" key="2">
    <source>
        <dbReference type="EMBL" id="KAA2265271.1"/>
    </source>
</evidence>
<dbReference type="OrthoDB" id="3668800at2"/>
<feature type="transmembrane region" description="Helical" evidence="1">
    <location>
        <begin position="130"/>
        <end position="151"/>
    </location>
</feature>
<dbReference type="AlphaFoldDB" id="A0A5B2XQW9"/>
<gene>
    <name evidence="2" type="ORF">F0L68_05295</name>
</gene>
<feature type="transmembrane region" description="Helical" evidence="1">
    <location>
        <begin position="30"/>
        <end position="50"/>
    </location>
</feature>
<reference evidence="2 3" key="2">
    <citation type="submission" date="2019-09" db="EMBL/GenBank/DDBJ databases">
        <authorList>
            <person name="Jin C."/>
        </authorList>
    </citation>
    <scope>NUCLEOTIDE SEQUENCE [LARGE SCALE GENOMIC DNA]</scope>
    <source>
        <strain evidence="2 3">AN110305</strain>
    </source>
</reference>
<comment type="caution">
    <text evidence="2">The sequence shown here is derived from an EMBL/GenBank/DDBJ whole genome shotgun (WGS) entry which is preliminary data.</text>
</comment>
<proteinExistence type="predicted"/>
<dbReference type="Proteomes" id="UP000323454">
    <property type="component" value="Unassembled WGS sequence"/>
</dbReference>
<keyword evidence="3" id="KW-1185">Reference proteome</keyword>
<evidence type="ECO:0000313" key="3">
    <source>
        <dbReference type="Proteomes" id="UP000323454"/>
    </source>
</evidence>
<keyword evidence="1" id="KW-0812">Transmembrane</keyword>
<feature type="transmembrane region" description="Helical" evidence="1">
    <location>
        <begin position="70"/>
        <end position="94"/>
    </location>
</feature>
<reference evidence="2 3" key="1">
    <citation type="submission" date="2019-09" db="EMBL/GenBank/DDBJ databases">
        <title>Goodfellowia gen. nov., a new genus of the Pseudonocardineae related to Actinoalloteichus, containing Goodfellowia coeruleoviolacea gen. nov., comb. nov. gen. nov., comb. nov.</title>
        <authorList>
            <person name="Labeda D."/>
        </authorList>
    </citation>
    <scope>NUCLEOTIDE SEQUENCE [LARGE SCALE GENOMIC DNA]</scope>
    <source>
        <strain evidence="2 3">AN110305</strain>
    </source>
</reference>
<feature type="transmembrane region" description="Helical" evidence="1">
    <location>
        <begin position="106"/>
        <end position="124"/>
    </location>
</feature>
<evidence type="ECO:0000256" key="1">
    <source>
        <dbReference type="SAM" id="Phobius"/>
    </source>
</evidence>
<keyword evidence="1" id="KW-1133">Transmembrane helix</keyword>
<accession>A0A5B2XQW9</accession>
<name>A0A5B2XQW9_9PSEU</name>